<dbReference type="NCBIfam" id="TIGR00765">
    <property type="entry name" value="yihY_not_rbn"/>
    <property type="match status" value="1"/>
</dbReference>
<evidence type="ECO:0000256" key="6">
    <source>
        <dbReference type="SAM" id="MobiDB-lite"/>
    </source>
</evidence>
<feature type="transmembrane region" description="Helical" evidence="7">
    <location>
        <begin position="178"/>
        <end position="199"/>
    </location>
</feature>
<evidence type="ECO:0000256" key="1">
    <source>
        <dbReference type="ARBA" id="ARBA00004651"/>
    </source>
</evidence>
<evidence type="ECO:0000256" key="3">
    <source>
        <dbReference type="ARBA" id="ARBA00022692"/>
    </source>
</evidence>
<gene>
    <name evidence="8" type="ORF">BCF33_1774</name>
</gene>
<dbReference type="GO" id="GO:0005886">
    <property type="term" value="C:plasma membrane"/>
    <property type="evidence" value="ECO:0007669"/>
    <property type="project" value="UniProtKB-SubCell"/>
</dbReference>
<name>A0A2T0X1U5_9RHOB</name>
<reference evidence="8 9" key="1">
    <citation type="submission" date="2018-03" db="EMBL/GenBank/DDBJ databases">
        <title>Genomic Encyclopedia of Archaeal and Bacterial Type Strains, Phase II (KMG-II): from individual species to whole genera.</title>
        <authorList>
            <person name="Goeker M."/>
        </authorList>
    </citation>
    <scope>NUCLEOTIDE SEQUENCE [LARGE SCALE GENOMIC DNA]</scope>
    <source>
        <strain evidence="8 9">DSM 29318</strain>
    </source>
</reference>
<dbReference type="AlphaFoldDB" id="A0A2T0X1U5"/>
<evidence type="ECO:0000256" key="7">
    <source>
        <dbReference type="SAM" id="Phobius"/>
    </source>
</evidence>
<evidence type="ECO:0000313" key="9">
    <source>
        <dbReference type="Proteomes" id="UP000238801"/>
    </source>
</evidence>
<dbReference type="RefSeq" id="WP_146132804.1">
    <property type="nucleotide sequence ID" value="NZ_PVTT01000002.1"/>
</dbReference>
<dbReference type="OrthoDB" id="9781030at2"/>
<evidence type="ECO:0000256" key="4">
    <source>
        <dbReference type="ARBA" id="ARBA00022989"/>
    </source>
</evidence>
<dbReference type="Proteomes" id="UP000238801">
    <property type="component" value="Unassembled WGS sequence"/>
</dbReference>
<keyword evidence="2" id="KW-1003">Cell membrane</keyword>
<evidence type="ECO:0000313" key="8">
    <source>
        <dbReference type="EMBL" id="PRY92911.1"/>
    </source>
</evidence>
<dbReference type="Pfam" id="PF03631">
    <property type="entry name" value="Virul_fac_BrkB"/>
    <property type="match status" value="1"/>
</dbReference>
<keyword evidence="9" id="KW-1185">Reference proteome</keyword>
<keyword evidence="4 7" id="KW-1133">Transmembrane helix</keyword>
<evidence type="ECO:0000256" key="2">
    <source>
        <dbReference type="ARBA" id="ARBA00022475"/>
    </source>
</evidence>
<dbReference type="PANTHER" id="PTHR30213:SF0">
    <property type="entry name" value="UPF0761 MEMBRANE PROTEIN YIHY"/>
    <property type="match status" value="1"/>
</dbReference>
<dbReference type="EMBL" id="PVTT01000002">
    <property type="protein sequence ID" value="PRY92911.1"/>
    <property type="molecule type" value="Genomic_DNA"/>
</dbReference>
<feature type="transmembrane region" description="Helical" evidence="7">
    <location>
        <begin position="30"/>
        <end position="57"/>
    </location>
</feature>
<feature type="transmembrane region" description="Helical" evidence="7">
    <location>
        <begin position="141"/>
        <end position="166"/>
    </location>
</feature>
<organism evidence="8 9">
    <name type="scientific">Hasllibacter halocynthiae</name>
    <dbReference type="NCBI Taxonomy" id="595589"/>
    <lineage>
        <taxon>Bacteria</taxon>
        <taxon>Pseudomonadati</taxon>
        <taxon>Pseudomonadota</taxon>
        <taxon>Alphaproteobacteria</taxon>
        <taxon>Rhodobacterales</taxon>
        <taxon>Roseobacteraceae</taxon>
        <taxon>Hasllibacter</taxon>
    </lineage>
</organism>
<keyword evidence="5 7" id="KW-0472">Membrane</keyword>
<accession>A0A2T0X1U5</accession>
<protein>
    <submittedName>
        <fullName evidence="8">Membrane protein</fullName>
    </submittedName>
</protein>
<comment type="subcellular location">
    <subcellularLocation>
        <location evidence="1">Cell membrane</location>
        <topology evidence="1">Multi-pass membrane protein</topology>
    </subcellularLocation>
</comment>
<feature type="transmembrane region" description="Helical" evidence="7">
    <location>
        <begin position="96"/>
        <end position="120"/>
    </location>
</feature>
<feature type="transmembrane region" description="Helical" evidence="7">
    <location>
        <begin position="211"/>
        <end position="236"/>
    </location>
</feature>
<proteinExistence type="predicted"/>
<dbReference type="InterPro" id="IPR017039">
    <property type="entry name" value="Virul_fac_BrkB"/>
</dbReference>
<sequence>MIGALLRPARRAWSVLMAVLEVMDERNIGLVAAGTGFFAMLALFPALAALIAIWGLVADPQVVGTLLDDVRDFLPSGAFQILDAQVDTLLNAETEALGWATVLSTGLSLFWARQGVAALVRGLNAVYRERHRNVVRRQLNVLVLTGALVLLGIVALVALVSVPVILAYAPLGIYMQNALIAGQWIVVLTVLILAFGMLYRYGPNRAKARPAWISPGAVLAVLLWGGASYAFSLYLANFGRYNEVYGSLGAVVALLMWLYLSAYVTLLGAALNAELELRTKKDTTDPPARPMGRRGAYVADHYVPPDQEPESS</sequence>
<keyword evidence="3 7" id="KW-0812">Transmembrane</keyword>
<feature type="transmembrane region" description="Helical" evidence="7">
    <location>
        <begin position="248"/>
        <end position="271"/>
    </location>
</feature>
<evidence type="ECO:0000256" key="5">
    <source>
        <dbReference type="ARBA" id="ARBA00023136"/>
    </source>
</evidence>
<dbReference type="PIRSF" id="PIRSF035875">
    <property type="entry name" value="RNase_BN"/>
    <property type="match status" value="1"/>
</dbReference>
<dbReference type="PANTHER" id="PTHR30213">
    <property type="entry name" value="INNER MEMBRANE PROTEIN YHJD"/>
    <property type="match status" value="1"/>
</dbReference>
<comment type="caution">
    <text evidence="8">The sequence shown here is derived from an EMBL/GenBank/DDBJ whole genome shotgun (WGS) entry which is preliminary data.</text>
</comment>
<feature type="region of interest" description="Disordered" evidence="6">
    <location>
        <begin position="281"/>
        <end position="312"/>
    </location>
</feature>